<evidence type="ECO:0000256" key="4">
    <source>
        <dbReference type="ARBA" id="ARBA00022737"/>
    </source>
</evidence>
<feature type="compositionally biased region" description="Acidic residues" evidence="9">
    <location>
        <begin position="1"/>
        <end position="10"/>
    </location>
</feature>
<dbReference type="SMART" id="SM00061">
    <property type="entry name" value="MATH"/>
    <property type="match status" value="1"/>
</dbReference>
<comment type="caution">
    <text evidence="13">The sequence shown here is derived from an EMBL/GenBank/DDBJ whole genome shotgun (WGS) entry which is preliminary data.</text>
</comment>
<sequence length="1205" mass="131179">MAAGDPEPEPAGEKRPPAEAVAVVAEAEETRPPPAEAPGAPAEMKRPAPAPVAEADTRPPPEPPGKPPGFAAVLDKGVEVKAEPGDKVEKEMKKKGKIEAKVAKVSEVKVEATRRPAGSSAEAPILAVPMVAVPCFIAPPGFPGQFVMSHQAALASVTAQAQMHLQSPTSSAYSEAPSSPFYITPKAVVPLQQAPSASEVTICSTPKADRLSSSEPKSPHHVVVNMVADGFNWRKYGQKQVKSSDNSRSYYRCTSSGCLAKKKVEHFPDGRVVEIIYRGAHNHEPPQKTRFAKERVPPIRVPSGDETLRLVNTEIVDSHTPKHKLGQSPATETSEHASEQQLFCSSDCEGDAGNKSEDEHPSAEPLPKRRTVEFSTPNFTPVLRTVKEQKIIVQAGNMSDGYRWRKYGQKIVKGNPNPRSYYRCTHGGCPVRKHVEKAPDDDNNIVVTYEGKHNHDEPFRRDMSISVIPPSVITAEQPNTSPSTSVITPSATTTEQPSASTSASDKKLPTSTQKDAVIESVKDTALELGGEKAIESAETLLSMSTNSDEMKNSVLKETSPASVYEGWHRSIRADLKYGDSINCYSIGTNGANAYVGFTLCPLPAFARLMSNGDDPARCYTGVNAKLGAGSKSFTAFFTGSTSMSISFPVADEMTVQLALSSTYGRNSLTVCIPGTCFPLYIEIIALASSDSLPLAPPPPPRLHSPRRRRRNGSNFPRRLRLHSSTPFSAAAGSLISPAQTAAMAASQMSTVRTASICTAETARGTHSFKIANYSLHKGLGVGNSINSATFSVGGHEWSIRVYPDGWKEDHKDYVSVFLKLVSEGVAVRVVYDLRLVEPATGLSSSLSPRSKVFCSAHSSYGFRKFKERSDLEGNYVQNDCLVIECEVTVIMGSRAAEMNMAVEVQVPPSNLSDNFVKFLETEEEVDVTFKVKGEVFSAHRLVLAMRSPVFKAELCGPMKHKEMESITIEEMEPAVFKALLHFIYTDSLPDDLDGDNMVKHLLVAADRYGMERMKLMCESILCRNIDVKSVASTLALADQHHCNKLKDVCVEFINSCDRIVDVVASKDLSYALDDLNNVLIDYRESHNDGVALVFSMSRNMSGALNCILIEQLKTVEFSKPNLTPVLRTVKEQKIIVHAGNTSDGYRWRKYGQKIVKGNPNPRAMLCHASFSLSSALYGHIRSFVPDALCTSYGVCGNRIWDAMPL</sequence>
<evidence type="ECO:0000256" key="8">
    <source>
        <dbReference type="ARBA" id="ARBA00023242"/>
    </source>
</evidence>
<dbReference type="Gene3D" id="3.30.710.10">
    <property type="entry name" value="Potassium Channel Kv1.1, Chain A"/>
    <property type="match status" value="1"/>
</dbReference>
<feature type="compositionally biased region" description="Pro residues" evidence="9">
    <location>
        <begin position="58"/>
        <end position="67"/>
    </location>
</feature>
<evidence type="ECO:0000256" key="5">
    <source>
        <dbReference type="ARBA" id="ARBA00023015"/>
    </source>
</evidence>
<comment type="subcellular location">
    <subcellularLocation>
        <location evidence="1">Nucleus</location>
    </subcellularLocation>
</comment>
<evidence type="ECO:0000256" key="1">
    <source>
        <dbReference type="ARBA" id="ARBA00004123"/>
    </source>
</evidence>
<keyword evidence="14" id="KW-1185">Reference proteome</keyword>
<dbReference type="PROSITE" id="PS50097">
    <property type="entry name" value="BTB"/>
    <property type="match status" value="1"/>
</dbReference>
<evidence type="ECO:0000313" key="14">
    <source>
        <dbReference type="Proteomes" id="UP000324897"/>
    </source>
</evidence>
<dbReference type="GO" id="GO:0043565">
    <property type="term" value="F:sequence-specific DNA binding"/>
    <property type="evidence" value="ECO:0007669"/>
    <property type="project" value="InterPro"/>
</dbReference>
<accession>A0A5J9W2C7</accession>
<evidence type="ECO:0000259" key="10">
    <source>
        <dbReference type="PROSITE" id="PS50097"/>
    </source>
</evidence>
<comment type="similarity">
    <text evidence="3">Belongs to the Tdpoz family.</text>
</comment>
<feature type="domain" description="WRKY" evidence="12">
    <location>
        <begin position="1142"/>
        <end position="1163"/>
    </location>
</feature>
<dbReference type="Gramene" id="TVU42338">
    <property type="protein sequence ID" value="TVU42338"/>
    <property type="gene ID" value="EJB05_08737"/>
</dbReference>
<dbReference type="InterPro" id="IPR008974">
    <property type="entry name" value="TRAF-like"/>
</dbReference>
<dbReference type="OrthoDB" id="764896at2759"/>
<evidence type="ECO:0000256" key="7">
    <source>
        <dbReference type="ARBA" id="ARBA00023163"/>
    </source>
</evidence>
<proteinExistence type="inferred from homology"/>
<protein>
    <submittedName>
        <fullName evidence="13">EcWRKY-2</fullName>
    </submittedName>
</protein>
<keyword evidence="8" id="KW-0539">Nucleus</keyword>
<dbReference type="InterPro" id="IPR011333">
    <property type="entry name" value="SKP1/BTB/POZ_sf"/>
</dbReference>
<dbReference type="Gene3D" id="2.20.25.80">
    <property type="entry name" value="WRKY domain"/>
    <property type="match status" value="3"/>
</dbReference>
<dbReference type="InterPro" id="IPR002083">
    <property type="entry name" value="MATH/TRAF_dom"/>
</dbReference>
<gene>
    <name evidence="13" type="ORF">EJB05_08737</name>
</gene>
<feature type="domain" description="MATH" evidence="11">
    <location>
        <begin position="763"/>
        <end position="887"/>
    </location>
</feature>
<evidence type="ECO:0000313" key="13">
    <source>
        <dbReference type="EMBL" id="TVU42338.1"/>
    </source>
</evidence>
<dbReference type="PROSITE" id="PS50144">
    <property type="entry name" value="MATH"/>
    <property type="match status" value="1"/>
</dbReference>
<evidence type="ECO:0000256" key="3">
    <source>
        <dbReference type="ARBA" id="ARBA00010846"/>
    </source>
</evidence>
<dbReference type="GO" id="GO:0016567">
    <property type="term" value="P:protein ubiquitination"/>
    <property type="evidence" value="ECO:0007669"/>
    <property type="project" value="InterPro"/>
</dbReference>
<dbReference type="SMART" id="SM00225">
    <property type="entry name" value="BTB"/>
    <property type="match status" value="1"/>
</dbReference>
<dbReference type="InterPro" id="IPR056423">
    <property type="entry name" value="BACK_BPM_SPOP"/>
</dbReference>
<dbReference type="FunFam" id="2.20.25.80:FF:000006">
    <property type="entry name" value="WRKY transcription factor"/>
    <property type="match status" value="2"/>
</dbReference>
<evidence type="ECO:0000259" key="12">
    <source>
        <dbReference type="PROSITE" id="PS50811"/>
    </source>
</evidence>
<keyword evidence="7" id="KW-0804">Transcription</keyword>
<dbReference type="InterPro" id="IPR003657">
    <property type="entry name" value="WRKY_dom"/>
</dbReference>
<feature type="compositionally biased region" description="Basic and acidic residues" evidence="9">
    <location>
        <begin position="352"/>
        <end position="372"/>
    </location>
</feature>
<dbReference type="Gene3D" id="2.60.210.10">
    <property type="entry name" value="Apoptosis, Tumor Necrosis Factor Receptor Associated Protein 2, Chain A"/>
    <property type="match status" value="1"/>
</dbReference>
<dbReference type="Gene3D" id="6.10.250.3030">
    <property type="match status" value="1"/>
</dbReference>
<dbReference type="Proteomes" id="UP000324897">
    <property type="component" value="Unassembled WGS sequence"/>
</dbReference>
<dbReference type="Pfam" id="PF00651">
    <property type="entry name" value="BTB"/>
    <property type="match status" value="1"/>
</dbReference>
<dbReference type="EMBL" id="RWGY01000005">
    <property type="protein sequence ID" value="TVU42338.1"/>
    <property type="molecule type" value="Genomic_DNA"/>
</dbReference>
<dbReference type="PROSITE" id="PS50811">
    <property type="entry name" value="WRKY"/>
    <property type="match status" value="3"/>
</dbReference>
<dbReference type="Pfam" id="PF24570">
    <property type="entry name" value="BACK_BPM_SPOP"/>
    <property type="match status" value="1"/>
</dbReference>
<dbReference type="InterPro" id="IPR000210">
    <property type="entry name" value="BTB/POZ_dom"/>
</dbReference>
<dbReference type="SUPFAM" id="SSF118290">
    <property type="entry name" value="WRKY DNA-binding domain"/>
    <property type="match status" value="3"/>
</dbReference>
<evidence type="ECO:0000256" key="2">
    <source>
        <dbReference type="ARBA" id="ARBA00004906"/>
    </source>
</evidence>
<feature type="compositionally biased region" description="Basic residues" evidence="9">
    <location>
        <begin position="703"/>
        <end position="719"/>
    </location>
</feature>
<dbReference type="SUPFAM" id="SSF49599">
    <property type="entry name" value="TRAF domain-like"/>
    <property type="match status" value="1"/>
</dbReference>
<dbReference type="GO" id="GO:0003700">
    <property type="term" value="F:DNA-binding transcription factor activity"/>
    <property type="evidence" value="ECO:0007669"/>
    <property type="project" value="InterPro"/>
</dbReference>
<keyword evidence="6" id="KW-0238">DNA-binding</keyword>
<dbReference type="PANTHER" id="PTHR26379">
    <property type="entry name" value="BTB/POZ AND MATH DOMAIN-CONTAINING PROTEIN 1"/>
    <property type="match status" value="1"/>
</dbReference>
<dbReference type="Pfam" id="PF03106">
    <property type="entry name" value="WRKY"/>
    <property type="match status" value="3"/>
</dbReference>
<dbReference type="CDD" id="cd18280">
    <property type="entry name" value="BTB_POZ_BPM_plant"/>
    <property type="match status" value="1"/>
</dbReference>
<organism evidence="13 14">
    <name type="scientific">Eragrostis curvula</name>
    <name type="common">weeping love grass</name>
    <dbReference type="NCBI Taxonomy" id="38414"/>
    <lineage>
        <taxon>Eukaryota</taxon>
        <taxon>Viridiplantae</taxon>
        <taxon>Streptophyta</taxon>
        <taxon>Embryophyta</taxon>
        <taxon>Tracheophyta</taxon>
        <taxon>Spermatophyta</taxon>
        <taxon>Magnoliopsida</taxon>
        <taxon>Liliopsida</taxon>
        <taxon>Poales</taxon>
        <taxon>Poaceae</taxon>
        <taxon>PACMAD clade</taxon>
        <taxon>Chloridoideae</taxon>
        <taxon>Eragrostideae</taxon>
        <taxon>Eragrostidinae</taxon>
        <taxon>Eragrostis</taxon>
    </lineage>
</organism>
<feature type="domain" description="WRKY" evidence="12">
    <location>
        <begin position="222"/>
        <end position="286"/>
    </location>
</feature>
<dbReference type="CDD" id="cd00121">
    <property type="entry name" value="MATH"/>
    <property type="match status" value="1"/>
</dbReference>
<comment type="pathway">
    <text evidence="2">Protein modification; protein ubiquitination.</text>
</comment>
<dbReference type="InterPro" id="IPR045005">
    <property type="entry name" value="BPM1-6"/>
</dbReference>
<dbReference type="GO" id="GO:0005634">
    <property type="term" value="C:nucleus"/>
    <property type="evidence" value="ECO:0007669"/>
    <property type="project" value="UniProtKB-SubCell"/>
</dbReference>
<dbReference type="SUPFAM" id="SSF54695">
    <property type="entry name" value="POZ domain"/>
    <property type="match status" value="1"/>
</dbReference>
<feature type="domain" description="BTB" evidence="10">
    <location>
        <begin position="925"/>
        <end position="992"/>
    </location>
</feature>
<dbReference type="Pfam" id="PF22486">
    <property type="entry name" value="MATH_2"/>
    <property type="match status" value="1"/>
</dbReference>
<feature type="region of interest" description="Disordered" evidence="9">
    <location>
        <begin position="474"/>
        <end position="513"/>
    </location>
</feature>
<feature type="region of interest" description="Disordered" evidence="9">
    <location>
        <begin position="314"/>
        <end position="372"/>
    </location>
</feature>
<evidence type="ECO:0000256" key="9">
    <source>
        <dbReference type="SAM" id="MobiDB-lite"/>
    </source>
</evidence>
<reference evidence="13 14" key="1">
    <citation type="journal article" date="2019" name="Sci. Rep.">
        <title>A high-quality genome of Eragrostis curvula grass provides insights into Poaceae evolution and supports new strategies to enhance forage quality.</title>
        <authorList>
            <person name="Carballo J."/>
            <person name="Santos B.A.C.M."/>
            <person name="Zappacosta D."/>
            <person name="Garbus I."/>
            <person name="Selva J.P."/>
            <person name="Gallo C.A."/>
            <person name="Diaz A."/>
            <person name="Albertini E."/>
            <person name="Caccamo M."/>
            <person name="Echenique V."/>
        </authorList>
    </citation>
    <scope>NUCLEOTIDE SEQUENCE [LARGE SCALE GENOMIC DNA]</scope>
    <source>
        <strain evidence="14">cv. Victoria</strain>
        <tissue evidence="13">Leaf</tissue>
    </source>
</reference>
<feature type="region of interest" description="Disordered" evidence="9">
    <location>
        <begin position="1"/>
        <end position="72"/>
    </location>
</feature>
<dbReference type="InterPro" id="IPR036576">
    <property type="entry name" value="WRKY_dom_sf"/>
</dbReference>
<dbReference type="AlphaFoldDB" id="A0A5J9W2C7"/>
<keyword evidence="5" id="KW-0805">Transcription regulation</keyword>
<feature type="region of interest" description="Disordered" evidence="9">
    <location>
        <begin position="695"/>
        <end position="719"/>
    </location>
</feature>
<keyword evidence="4" id="KW-0677">Repeat</keyword>
<evidence type="ECO:0000259" key="11">
    <source>
        <dbReference type="PROSITE" id="PS50144"/>
    </source>
</evidence>
<feature type="domain" description="WRKY" evidence="12">
    <location>
        <begin position="393"/>
        <end position="458"/>
    </location>
</feature>
<dbReference type="SMART" id="SM00774">
    <property type="entry name" value="WRKY"/>
    <property type="match status" value="3"/>
</dbReference>
<dbReference type="PANTHER" id="PTHR26379:SF441">
    <property type="entry name" value="BTB DOMAIN-CONTAINING PROTEIN"/>
    <property type="match status" value="1"/>
</dbReference>
<name>A0A5J9W2C7_9POAL</name>
<evidence type="ECO:0000256" key="6">
    <source>
        <dbReference type="ARBA" id="ARBA00023125"/>
    </source>
</evidence>